<dbReference type="Gene3D" id="3.90.1720.10">
    <property type="entry name" value="endopeptidase domain like (from Nostoc punctiforme)"/>
    <property type="match status" value="1"/>
</dbReference>
<dbReference type="GO" id="GO:0006508">
    <property type="term" value="P:proteolysis"/>
    <property type="evidence" value="ECO:0007669"/>
    <property type="project" value="UniProtKB-KW"/>
</dbReference>
<dbReference type="SUPFAM" id="SSF54001">
    <property type="entry name" value="Cysteine proteinases"/>
    <property type="match status" value="1"/>
</dbReference>
<dbReference type="PROSITE" id="PS51935">
    <property type="entry name" value="NLPC_P60"/>
    <property type="match status" value="1"/>
</dbReference>
<evidence type="ECO:0000256" key="3">
    <source>
        <dbReference type="ARBA" id="ARBA00022801"/>
    </source>
</evidence>
<reference evidence="7" key="1">
    <citation type="journal article" date="2021" name="PeerJ">
        <title>Extensive microbial diversity within the chicken gut microbiome revealed by metagenomics and culture.</title>
        <authorList>
            <person name="Gilroy R."/>
            <person name="Ravi A."/>
            <person name="Getino M."/>
            <person name="Pursley I."/>
            <person name="Horton D.L."/>
            <person name="Alikhan N.F."/>
            <person name="Baker D."/>
            <person name="Gharbi K."/>
            <person name="Hall N."/>
            <person name="Watson M."/>
            <person name="Adriaenssens E.M."/>
            <person name="Foster-Nyarko E."/>
            <person name="Jarju S."/>
            <person name="Secka A."/>
            <person name="Antonio M."/>
            <person name="Oren A."/>
            <person name="Chaudhuri R.R."/>
            <person name="La Ragione R."/>
            <person name="Hildebrand F."/>
            <person name="Pallen M.J."/>
        </authorList>
    </citation>
    <scope>NUCLEOTIDE SEQUENCE</scope>
    <source>
        <strain evidence="7">CHK33-7979</strain>
    </source>
</reference>
<feature type="transmembrane region" description="Helical" evidence="5">
    <location>
        <begin position="38"/>
        <end position="63"/>
    </location>
</feature>
<keyword evidence="4" id="KW-0788">Thiol protease</keyword>
<protein>
    <submittedName>
        <fullName evidence="7">C40 family peptidase</fullName>
    </submittedName>
</protein>
<keyword evidence="5" id="KW-0812">Transmembrane</keyword>
<evidence type="ECO:0000259" key="6">
    <source>
        <dbReference type="PROSITE" id="PS51935"/>
    </source>
</evidence>
<evidence type="ECO:0000256" key="5">
    <source>
        <dbReference type="SAM" id="Phobius"/>
    </source>
</evidence>
<comment type="caution">
    <text evidence="7">The sequence shown here is derived from an EMBL/GenBank/DDBJ whole genome shotgun (WGS) entry which is preliminary data.</text>
</comment>
<organism evidence="7 8">
    <name type="scientific">Candidatus Intestinimonas merdavium</name>
    <dbReference type="NCBI Taxonomy" id="2838622"/>
    <lineage>
        <taxon>Bacteria</taxon>
        <taxon>Bacillati</taxon>
        <taxon>Bacillota</taxon>
        <taxon>Clostridia</taxon>
        <taxon>Eubacteriales</taxon>
        <taxon>Intestinimonas</taxon>
    </lineage>
</organism>
<evidence type="ECO:0000256" key="2">
    <source>
        <dbReference type="ARBA" id="ARBA00022670"/>
    </source>
</evidence>
<dbReference type="InterPro" id="IPR000064">
    <property type="entry name" value="NLP_P60_dom"/>
</dbReference>
<feature type="domain" description="NlpC/P60" evidence="6">
    <location>
        <begin position="245"/>
        <end position="399"/>
    </location>
</feature>
<reference evidence="7" key="2">
    <citation type="submission" date="2021-04" db="EMBL/GenBank/DDBJ databases">
        <authorList>
            <person name="Gilroy R."/>
        </authorList>
    </citation>
    <scope>NUCLEOTIDE SEQUENCE</scope>
    <source>
        <strain evidence="7">CHK33-7979</strain>
    </source>
</reference>
<evidence type="ECO:0000256" key="1">
    <source>
        <dbReference type="ARBA" id="ARBA00007074"/>
    </source>
</evidence>
<keyword evidence="3" id="KW-0378">Hydrolase</keyword>
<keyword evidence="5" id="KW-1133">Transmembrane helix</keyword>
<proteinExistence type="inferred from homology"/>
<gene>
    <name evidence="7" type="ORF">H9826_01455</name>
</gene>
<dbReference type="GO" id="GO:0008234">
    <property type="term" value="F:cysteine-type peptidase activity"/>
    <property type="evidence" value="ECO:0007669"/>
    <property type="project" value="UniProtKB-KW"/>
</dbReference>
<evidence type="ECO:0000256" key="4">
    <source>
        <dbReference type="ARBA" id="ARBA00022807"/>
    </source>
</evidence>
<accession>A0A9D2CD52</accession>
<evidence type="ECO:0000313" key="7">
    <source>
        <dbReference type="EMBL" id="HIY72627.1"/>
    </source>
</evidence>
<dbReference type="AlphaFoldDB" id="A0A9D2CD52"/>
<dbReference type="Proteomes" id="UP000886824">
    <property type="component" value="Unassembled WGS sequence"/>
</dbReference>
<comment type="similarity">
    <text evidence="1">Belongs to the peptidase C40 family.</text>
</comment>
<evidence type="ECO:0000313" key="8">
    <source>
        <dbReference type="Proteomes" id="UP000886824"/>
    </source>
</evidence>
<keyword evidence="2" id="KW-0645">Protease</keyword>
<keyword evidence="5" id="KW-0472">Membrane</keyword>
<sequence length="399" mass="42083">MRSAHKMKRASRAAVTGVERAKTAAKAAQAVVHAARGVLAAIAAGGSVVVSIVVVLCLVGVLLASPLGILFSGGGSGPDTDPPSTIVAQINGELAERLEQMRLDAGCDRLEITGAPPPWSEVLAVFAAKQSVGDGSGSLAVLDASQIEALRTVFWDMTKLTSEEKTVEHPATDTTAAWTETVLAATITPRTPDDMRVFYSFTAEQNKALDELLANGDLLTALAGDLTITDQTARDLLAALPPDLSTERRAVVRTACQLVGKVHYFWGGKSLKLGWDDRWGTLRQVTAAGSSTSGTYRPFGMDCFGFVDWVFCNTTSGTYVISHGGGAHAQHTYCTPISWSEALPGDLVFYPGDEHVGIVGGRDEAGNLLIVHCASSQNNVVITGKSGFTSIGRPVYYSE</sequence>
<name>A0A9D2CD52_9FIRM</name>
<dbReference type="EMBL" id="DXCX01000017">
    <property type="protein sequence ID" value="HIY72627.1"/>
    <property type="molecule type" value="Genomic_DNA"/>
</dbReference>
<dbReference type="InterPro" id="IPR038765">
    <property type="entry name" value="Papain-like_cys_pep_sf"/>
</dbReference>
<dbReference type="Pfam" id="PF00877">
    <property type="entry name" value="NLPC_P60"/>
    <property type="match status" value="1"/>
</dbReference>